<reference evidence="13" key="3">
    <citation type="submission" date="2025-04" db="UniProtKB">
        <authorList>
            <consortium name="RefSeq"/>
        </authorList>
    </citation>
    <scope>IDENTIFICATION</scope>
    <source>
        <tissue evidence="13">Leaf</tissue>
    </source>
</reference>
<evidence type="ECO:0000313" key="13">
    <source>
        <dbReference type="RefSeq" id="XP_018483777.2"/>
    </source>
</evidence>
<dbReference type="InterPro" id="IPR045281">
    <property type="entry name" value="CONSTANS-like"/>
</dbReference>
<dbReference type="PROSITE" id="PS50119">
    <property type="entry name" value="ZF_BBOX"/>
    <property type="match status" value="2"/>
</dbReference>
<dbReference type="GO" id="GO:0005634">
    <property type="term" value="C:nucleus"/>
    <property type="evidence" value="ECO:0007669"/>
    <property type="project" value="UniProtKB-SubCell"/>
</dbReference>
<dbReference type="CDD" id="cd19821">
    <property type="entry name" value="Bbox1_BBX-like"/>
    <property type="match status" value="2"/>
</dbReference>
<keyword evidence="6 8" id="KW-0539">Nucleus</keyword>
<dbReference type="GeneID" id="108854662"/>
<dbReference type="PANTHER" id="PTHR31319:SF54">
    <property type="entry name" value="ZINC FINGER PROTEIN CONSTANS-LIKE 3"/>
    <property type="match status" value="1"/>
</dbReference>
<accession>A0A6J0NG94</accession>
<keyword evidence="12" id="KW-1185">Reference proteome</keyword>
<dbReference type="SMART" id="SM00336">
    <property type="entry name" value="BBOX"/>
    <property type="match status" value="2"/>
</dbReference>
<dbReference type="GO" id="GO:0009909">
    <property type="term" value="P:regulation of flower development"/>
    <property type="evidence" value="ECO:0007669"/>
    <property type="project" value="InterPro"/>
</dbReference>
<dbReference type="EMBL" id="AF052690">
    <property type="protein sequence ID" value="AAC35496.1"/>
    <property type="molecule type" value="mRNA"/>
</dbReference>
<organism evidence="11">
    <name type="scientific">Raphanus sativus</name>
    <name type="common">Radish</name>
    <name type="synonym">Raphanus raphanistrum var. sativus</name>
    <dbReference type="NCBI Taxonomy" id="3726"/>
    <lineage>
        <taxon>Eukaryota</taxon>
        <taxon>Viridiplantae</taxon>
        <taxon>Streptophyta</taxon>
        <taxon>Embryophyta</taxon>
        <taxon>Tracheophyta</taxon>
        <taxon>Spermatophyta</taxon>
        <taxon>Magnoliopsida</taxon>
        <taxon>eudicotyledons</taxon>
        <taxon>Gunneridae</taxon>
        <taxon>Pentapetalae</taxon>
        <taxon>rosids</taxon>
        <taxon>malvids</taxon>
        <taxon>Brassicales</taxon>
        <taxon>Brassicaceae</taxon>
        <taxon>Brassiceae</taxon>
        <taxon>Raphanus</taxon>
    </lineage>
</organism>
<name>O82431_RAPSA</name>
<evidence type="ECO:0000256" key="5">
    <source>
        <dbReference type="ARBA" id="ARBA00022833"/>
    </source>
</evidence>
<dbReference type="PANTHER" id="PTHR31319">
    <property type="entry name" value="ZINC FINGER PROTEIN CONSTANS-LIKE 4"/>
    <property type="match status" value="1"/>
</dbReference>
<dbReference type="Pfam" id="PF00643">
    <property type="entry name" value="zf-B_box"/>
    <property type="match status" value="1"/>
</dbReference>
<comment type="subcellular location">
    <subcellularLocation>
        <location evidence="1 8">Nucleus</location>
    </subcellularLocation>
</comment>
<evidence type="ECO:0000259" key="9">
    <source>
        <dbReference type="PROSITE" id="PS50119"/>
    </source>
</evidence>
<feature type="domain" description="CCT" evidence="10">
    <location>
        <begin position="241"/>
        <end position="283"/>
    </location>
</feature>
<evidence type="ECO:0000256" key="6">
    <source>
        <dbReference type="ARBA" id="ARBA00023242"/>
    </source>
</evidence>
<dbReference type="KEGG" id="rsz:108854662"/>
<dbReference type="InterPro" id="IPR049808">
    <property type="entry name" value="CONSTANS-like_Bbox1"/>
</dbReference>
<keyword evidence="5" id="KW-0862">Zinc</keyword>
<dbReference type="Pfam" id="PF06203">
    <property type="entry name" value="CCT"/>
    <property type="match status" value="1"/>
</dbReference>
<dbReference type="Proteomes" id="UP000504610">
    <property type="component" value="Chromosome 4"/>
</dbReference>
<dbReference type="PROSITE" id="PS51017">
    <property type="entry name" value="CCT"/>
    <property type="match status" value="1"/>
</dbReference>
<keyword evidence="4 7" id="KW-0863">Zinc-finger</keyword>
<feature type="domain" description="B box-type" evidence="9">
    <location>
        <begin position="44"/>
        <end position="91"/>
    </location>
</feature>
<reference evidence="11" key="1">
    <citation type="journal article" date="1998" name="Mol. Cells">
        <title>Expressed sequence tags of radish flower buds and characterization of a CONSTANS LIKE 1 gene.</title>
        <authorList>
            <person name="Moon Y.H."/>
            <person name="Chae S."/>
            <person name="Jung J.Y."/>
            <person name="An G."/>
        </authorList>
    </citation>
    <scope>NUCLEOTIDE SEQUENCE</scope>
</reference>
<evidence type="ECO:0000313" key="12">
    <source>
        <dbReference type="Proteomes" id="UP000504610"/>
    </source>
</evidence>
<evidence type="ECO:0000256" key="2">
    <source>
        <dbReference type="ARBA" id="ARBA00010024"/>
    </source>
</evidence>
<dbReference type="GO" id="GO:0003700">
    <property type="term" value="F:DNA-binding transcription factor activity"/>
    <property type="evidence" value="ECO:0007669"/>
    <property type="project" value="TreeGrafter"/>
</dbReference>
<dbReference type="OrthoDB" id="153872at2759"/>
<evidence type="ECO:0000256" key="3">
    <source>
        <dbReference type="ARBA" id="ARBA00022723"/>
    </source>
</evidence>
<dbReference type="RefSeq" id="XP_018483777.2">
    <property type="nucleotide sequence ID" value="XM_018628275.2"/>
</dbReference>
<dbReference type="GO" id="GO:0008270">
    <property type="term" value="F:zinc ion binding"/>
    <property type="evidence" value="ECO:0007669"/>
    <property type="project" value="UniProtKB-KW"/>
</dbReference>
<dbReference type="InterPro" id="IPR010402">
    <property type="entry name" value="CCT_domain"/>
</dbReference>
<keyword evidence="3" id="KW-0479">Metal-binding</keyword>
<evidence type="ECO:0000256" key="1">
    <source>
        <dbReference type="ARBA" id="ARBA00004123"/>
    </source>
</evidence>
<evidence type="ECO:0000256" key="4">
    <source>
        <dbReference type="ARBA" id="ARBA00022771"/>
    </source>
</evidence>
<evidence type="ECO:0000259" key="10">
    <source>
        <dbReference type="PROSITE" id="PS51017"/>
    </source>
</evidence>
<dbReference type="InterPro" id="IPR000315">
    <property type="entry name" value="Znf_B-box"/>
</dbReference>
<evidence type="ECO:0000313" key="11">
    <source>
        <dbReference type="EMBL" id="AAC35496.1"/>
    </source>
</evidence>
<dbReference type="PIR" id="T08125">
    <property type="entry name" value="T08125"/>
</dbReference>
<feature type="domain" description="B box-type" evidence="9">
    <location>
        <begin position="1"/>
        <end position="48"/>
    </location>
</feature>
<comment type="similarity">
    <text evidence="2">Belongs to the CONSTANS family.</text>
</comment>
<evidence type="ECO:0000256" key="7">
    <source>
        <dbReference type="PROSITE-ProRule" id="PRU00024"/>
    </source>
</evidence>
<protein>
    <submittedName>
        <fullName evidence="11">CONSTANS-like 1 protein</fullName>
    </submittedName>
    <submittedName>
        <fullName evidence="13">Zinc finger protein CONSTANS-LIKE 3</fullName>
    </submittedName>
</protein>
<dbReference type="AlphaFoldDB" id="O82431"/>
<reference evidence="12" key="2">
    <citation type="journal article" date="2019" name="Database">
        <title>The radish genome database (RadishGD): an integrated information resource for radish genomics.</title>
        <authorList>
            <person name="Yu H.J."/>
            <person name="Baek S."/>
            <person name="Lee Y.J."/>
            <person name="Cho A."/>
            <person name="Mun J.H."/>
        </authorList>
    </citation>
    <scope>NUCLEOTIDE SEQUENCE [LARGE SCALE GENOMIC DNA]</scope>
    <source>
        <strain evidence="12">cv. WK10039</strain>
    </source>
</reference>
<gene>
    <name evidence="11" type="primary">COL1</name>
    <name evidence="13" type="synonym">LOC108854662</name>
</gene>
<evidence type="ECO:0000256" key="8">
    <source>
        <dbReference type="PROSITE-ProRule" id="PRU00357"/>
    </source>
</evidence>
<proteinExistence type="evidence at transcript level"/>
<accession>O82431</accession>
<sequence>MASRLCDSCRSAAATLYCRADAAFLCGECDGKIHTANKLASRHERVLLCQICEQAPAHVTCEADAAALCVTCDRDIHSANPLSRRHERVSVTPFYDAPAQGGSPATTKSAASSNLFGEDADVSMEAVSWLLPNPSVKEGVVVEIPNLFADLDYSAVDPKMEASENSSGNDGVVPVQTKALFLNEDYFNFDVSASKTTFPHGYSCINQTVSSTSLEVPLVPEGGAVTTTNATPAVQLSPAEREARVLRYREKRKNRKFEKTIRYASRKAYAEVRPRIKGRFAKRTDSRVNDGGGDVGVYGGFGVVPSF</sequence>